<dbReference type="PANTHER" id="PTHR33336">
    <property type="entry name" value="QUINOL MONOOXYGENASE YGIN-RELATED"/>
    <property type="match status" value="1"/>
</dbReference>
<dbReference type="Pfam" id="PF03992">
    <property type="entry name" value="ABM"/>
    <property type="match status" value="1"/>
</dbReference>
<proteinExistence type="predicted"/>
<dbReference type="InterPro" id="IPR050744">
    <property type="entry name" value="AI-2_Isomerase_LsrG"/>
</dbReference>
<accession>A0A2L0UG69</accession>
<evidence type="ECO:0000313" key="3">
    <source>
        <dbReference type="Proteomes" id="UP000239187"/>
    </source>
</evidence>
<keyword evidence="2" id="KW-0560">Oxidoreductase</keyword>
<dbReference type="EMBL" id="CP024915">
    <property type="protein sequence ID" value="AUZ88222.1"/>
    <property type="molecule type" value="Genomic_DNA"/>
</dbReference>
<dbReference type="SUPFAM" id="SSF54909">
    <property type="entry name" value="Dimeric alpha+beta barrel"/>
    <property type="match status" value="1"/>
</dbReference>
<dbReference type="InterPro" id="IPR011008">
    <property type="entry name" value="Dimeric_a/b-barrel"/>
</dbReference>
<dbReference type="AlphaFoldDB" id="A0A2L0UG69"/>
<organism evidence="2 3">
    <name type="scientific">Arthrobacter agilis</name>
    <dbReference type="NCBI Taxonomy" id="37921"/>
    <lineage>
        <taxon>Bacteria</taxon>
        <taxon>Bacillati</taxon>
        <taxon>Actinomycetota</taxon>
        <taxon>Actinomycetes</taxon>
        <taxon>Micrococcales</taxon>
        <taxon>Micrococcaceae</taxon>
        <taxon>Arthrobacter</taxon>
    </lineage>
</organism>
<evidence type="ECO:0000259" key="1">
    <source>
        <dbReference type="PROSITE" id="PS51725"/>
    </source>
</evidence>
<dbReference type="PROSITE" id="PS51725">
    <property type="entry name" value="ABM"/>
    <property type="match status" value="1"/>
</dbReference>
<dbReference type="InterPro" id="IPR007138">
    <property type="entry name" value="ABM_dom"/>
</dbReference>
<protein>
    <submittedName>
        <fullName evidence="2">Antibiotic biosynthesis monooxygenase</fullName>
    </submittedName>
</protein>
<dbReference type="RefSeq" id="WP_208739368.1">
    <property type="nucleotide sequence ID" value="NZ_CP024915.1"/>
</dbReference>
<sequence>MTSQTQPTIALYAEFTAQDGKADEVQALLLDLTAKVRNEPGNITFDPHRRKESPNDFFVYEIYRDQQAFDAHIRADYGTVFNAALANLIVGAGSALTFLTPL</sequence>
<dbReference type="Gene3D" id="3.30.70.100">
    <property type="match status" value="1"/>
</dbReference>
<feature type="domain" description="ABM" evidence="1">
    <location>
        <begin position="9"/>
        <end position="102"/>
    </location>
</feature>
<dbReference type="GO" id="GO:0004497">
    <property type="term" value="F:monooxygenase activity"/>
    <property type="evidence" value="ECO:0007669"/>
    <property type="project" value="UniProtKB-KW"/>
</dbReference>
<dbReference type="GO" id="GO:0005829">
    <property type="term" value="C:cytosol"/>
    <property type="evidence" value="ECO:0007669"/>
    <property type="project" value="TreeGrafter"/>
</dbReference>
<keyword evidence="2" id="KW-0503">Monooxygenase</keyword>
<evidence type="ECO:0000313" key="2">
    <source>
        <dbReference type="EMBL" id="AUZ88222.1"/>
    </source>
</evidence>
<gene>
    <name evidence="2" type="ORF">CVO76_11675</name>
</gene>
<reference evidence="2 3" key="1">
    <citation type="submission" date="2017-11" db="EMBL/GenBank/DDBJ databases">
        <title>Draft genome of Arthrobacter agilis strain UMCV2, a plant growth-promoting rhizobacterium and biocontrol capacity of phytopathogenic fungi.</title>
        <authorList>
            <person name="Martinez-Camara R."/>
            <person name="Santoyo G."/>
            <person name="Moreno-Hagelsieb G."/>
            <person name="Valencia-Cantero E."/>
        </authorList>
    </citation>
    <scope>NUCLEOTIDE SEQUENCE [LARGE SCALE GENOMIC DNA]</scope>
    <source>
        <strain evidence="2 3">UMCV2</strain>
    </source>
</reference>
<name>A0A2L0UG69_9MICC</name>
<dbReference type="Proteomes" id="UP000239187">
    <property type="component" value="Chromosome"/>
</dbReference>
<dbReference type="PANTHER" id="PTHR33336:SF3">
    <property type="entry name" value="ABM DOMAIN-CONTAINING PROTEIN"/>
    <property type="match status" value="1"/>
</dbReference>